<reference evidence="1 2" key="1">
    <citation type="journal article" date="2016" name="Front. Microbiol.">
        <title>Genomic Resource of Rice Seed Associated Bacteria.</title>
        <authorList>
            <person name="Midha S."/>
            <person name="Bansal K."/>
            <person name="Sharma S."/>
            <person name="Kumar N."/>
            <person name="Patil P.P."/>
            <person name="Chaudhry V."/>
            <person name="Patil P.B."/>
        </authorList>
    </citation>
    <scope>NUCLEOTIDE SEQUENCE [LARGE SCALE GENOMIC DNA]</scope>
    <source>
        <strain evidence="1 2">NS331</strain>
    </source>
</reference>
<accession>A0A147GW31</accession>
<dbReference type="Gene3D" id="1.10.150.240">
    <property type="entry name" value="Putative phosphatase, domain 2"/>
    <property type="match status" value="1"/>
</dbReference>
<dbReference type="SUPFAM" id="SSF56784">
    <property type="entry name" value="HAD-like"/>
    <property type="match status" value="1"/>
</dbReference>
<keyword evidence="2" id="KW-1185">Reference proteome</keyword>
<proteinExistence type="predicted"/>
<dbReference type="SFLD" id="SFLDG01135">
    <property type="entry name" value="C1.5.6:_HAD__Beta-PGM__Phospha"/>
    <property type="match status" value="1"/>
</dbReference>
<dbReference type="EMBL" id="LDSL01000064">
    <property type="protein sequence ID" value="KTT21845.1"/>
    <property type="molecule type" value="Genomic_DNA"/>
</dbReference>
<dbReference type="InterPro" id="IPR051806">
    <property type="entry name" value="HAD-like_SPP"/>
</dbReference>
<dbReference type="PATRIC" id="fig|433924.3.peg.4162"/>
<dbReference type="InterPro" id="IPR036412">
    <property type="entry name" value="HAD-like_sf"/>
</dbReference>
<evidence type="ECO:0000313" key="1">
    <source>
        <dbReference type="EMBL" id="KTT21845.1"/>
    </source>
</evidence>
<dbReference type="NCBIfam" id="TIGR01509">
    <property type="entry name" value="HAD-SF-IA-v3"/>
    <property type="match status" value="1"/>
</dbReference>
<dbReference type="SFLD" id="SFLDS00003">
    <property type="entry name" value="Haloacid_Dehalogenase"/>
    <property type="match status" value="1"/>
</dbReference>
<dbReference type="RefSeq" id="WP_058641987.1">
    <property type="nucleotide sequence ID" value="NZ_LDSL01000064.1"/>
</dbReference>
<dbReference type="Pfam" id="PF00702">
    <property type="entry name" value="Hydrolase"/>
    <property type="match status" value="1"/>
</dbReference>
<dbReference type="InterPro" id="IPR023214">
    <property type="entry name" value="HAD_sf"/>
</dbReference>
<dbReference type="PANTHER" id="PTHR43481">
    <property type="entry name" value="FRUCTOSE-1-PHOSPHATE PHOSPHATASE"/>
    <property type="match status" value="1"/>
</dbReference>
<evidence type="ECO:0000313" key="2">
    <source>
        <dbReference type="Proteomes" id="UP000072741"/>
    </source>
</evidence>
<dbReference type="AlphaFoldDB" id="A0A147GW31"/>
<dbReference type="OrthoDB" id="5293434at2"/>
<dbReference type="PANTHER" id="PTHR43481:SF4">
    <property type="entry name" value="GLYCEROL-1-PHOSPHATE PHOSPHOHYDROLASE 1-RELATED"/>
    <property type="match status" value="1"/>
</dbReference>
<dbReference type="SFLD" id="SFLDG01129">
    <property type="entry name" value="C1.5:_HAD__Beta-PGM__Phosphata"/>
    <property type="match status" value="1"/>
</dbReference>
<dbReference type="Gene3D" id="3.40.50.1000">
    <property type="entry name" value="HAD superfamily/HAD-like"/>
    <property type="match status" value="1"/>
</dbReference>
<name>A0A147GW31_9BURK</name>
<dbReference type="Proteomes" id="UP000072741">
    <property type="component" value="Unassembled WGS sequence"/>
</dbReference>
<organism evidence="1 2">
    <name type="scientific">Pseudacidovorax intermedius</name>
    <dbReference type="NCBI Taxonomy" id="433924"/>
    <lineage>
        <taxon>Bacteria</taxon>
        <taxon>Pseudomonadati</taxon>
        <taxon>Pseudomonadota</taxon>
        <taxon>Betaproteobacteria</taxon>
        <taxon>Burkholderiales</taxon>
        <taxon>Comamonadaceae</taxon>
        <taxon>Pseudacidovorax</taxon>
    </lineage>
</organism>
<protein>
    <submittedName>
        <fullName evidence="1">Haloacid dehalogenase</fullName>
    </submittedName>
</protein>
<dbReference type="InterPro" id="IPR006439">
    <property type="entry name" value="HAD-SF_hydro_IA"/>
</dbReference>
<comment type="caution">
    <text evidence="1">The sequence shown here is derived from an EMBL/GenBank/DDBJ whole genome shotgun (WGS) entry which is preliminary data.</text>
</comment>
<sequence length="236" mass="25673">MLGRSPRPDGATLPVQALIFDMDGTMIDSMPWHAKSWVAFAQRHGIAMPADEILRRTTGRTGTECMREVFERELPPDECLALVNEKEAIYRELFDATFAEVAGFTAFARQAAARGLKIAVGTAGDRHNIAFALQRLKMDPPPLAIVGGDEGLRGKPEPDIFLEAARRIDADPARCIVFEDAPFGIEAARRAGMRAVAVCSTHGADELAGPHVIAAVPDYHSLLRSHFLETLDVALS</sequence>
<dbReference type="InterPro" id="IPR023198">
    <property type="entry name" value="PGP-like_dom2"/>
</dbReference>
<dbReference type="GO" id="GO:0050308">
    <property type="term" value="F:sugar-phosphatase activity"/>
    <property type="evidence" value="ECO:0007669"/>
    <property type="project" value="TreeGrafter"/>
</dbReference>
<gene>
    <name evidence="1" type="ORF">NS331_10775</name>
</gene>